<sequence length="247" mass="28770">MNNLVSIITPSFNSAKFIAETINSVISQTYKNWEMIIVDDVSTDNSVQIINSFIEKDDRIKLHKLKNNSGAAVARNKAIELSKGNFIAFLDSDDLWLQNKLEEQLSFMIANNYNLTYTSYKVIKEDGSNLSKSIICEEKLSYKDMLFSNKIGCLTAIYNKDCLGKIYMPNLKKRQDYALWLKILKKESYAYGLPKILAKYRNRQESISNNKIEMLKWNWKLYRQVEKLSYFRALFYVSSNVLNKLLK</sequence>
<gene>
    <name evidence="2" type="ORF">MC378_04430</name>
</gene>
<dbReference type="RefSeq" id="WP_242177516.1">
    <property type="nucleotide sequence ID" value="NZ_JAKQYM010000002.1"/>
</dbReference>
<name>A0A9X2AJH1_9FLAO</name>
<dbReference type="Gene3D" id="3.90.550.10">
    <property type="entry name" value="Spore Coat Polysaccharide Biosynthesis Protein SpsA, Chain A"/>
    <property type="match status" value="1"/>
</dbReference>
<dbReference type="FunFam" id="3.90.550.10:FF:000130">
    <property type="entry name" value="Family 2 glycosyl transferase"/>
    <property type="match status" value="1"/>
</dbReference>
<dbReference type="CDD" id="cd00761">
    <property type="entry name" value="Glyco_tranf_GTA_type"/>
    <property type="match status" value="1"/>
</dbReference>
<dbReference type="InterPro" id="IPR029044">
    <property type="entry name" value="Nucleotide-diphossugar_trans"/>
</dbReference>
<evidence type="ECO:0000313" key="2">
    <source>
        <dbReference type="EMBL" id="MCI2228403.1"/>
    </source>
</evidence>
<accession>A0A9X2AJH1</accession>
<dbReference type="InterPro" id="IPR001173">
    <property type="entry name" value="Glyco_trans_2-like"/>
</dbReference>
<keyword evidence="3" id="KW-1185">Reference proteome</keyword>
<dbReference type="GO" id="GO:0016758">
    <property type="term" value="F:hexosyltransferase activity"/>
    <property type="evidence" value="ECO:0007669"/>
    <property type="project" value="UniProtKB-ARBA"/>
</dbReference>
<dbReference type="Pfam" id="PF00535">
    <property type="entry name" value="Glycos_transf_2"/>
    <property type="match status" value="1"/>
</dbReference>
<dbReference type="Proteomes" id="UP001139369">
    <property type="component" value="Unassembled WGS sequence"/>
</dbReference>
<organism evidence="2 3">
    <name type="scientific">Polaribacter marinus</name>
    <dbReference type="NCBI Taxonomy" id="2916838"/>
    <lineage>
        <taxon>Bacteria</taxon>
        <taxon>Pseudomonadati</taxon>
        <taxon>Bacteroidota</taxon>
        <taxon>Flavobacteriia</taxon>
        <taxon>Flavobacteriales</taxon>
        <taxon>Flavobacteriaceae</taxon>
    </lineage>
</organism>
<proteinExistence type="predicted"/>
<feature type="domain" description="Glycosyltransferase 2-like" evidence="1">
    <location>
        <begin position="6"/>
        <end position="145"/>
    </location>
</feature>
<evidence type="ECO:0000313" key="3">
    <source>
        <dbReference type="Proteomes" id="UP001139369"/>
    </source>
</evidence>
<dbReference type="EMBL" id="JAKQYM010000002">
    <property type="protein sequence ID" value="MCI2228403.1"/>
    <property type="molecule type" value="Genomic_DNA"/>
</dbReference>
<dbReference type="PANTHER" id="PTHR22916">
    <property type="entry name" value="GLYCOSYLTRANSFERASE"/>
    <property type="match status" value="1"/>
</dbReference>
<evidence type="ECO:0000259" key="1">
    <source>
        <dbReference type="Pfam" id="PF00535"/>
    </source>
</evidence>
<dbReference type="SUPFAM" id="SSF53448">
    <property type="entry name" value="Nucleotide-diphospho-sugar transferases"/>
    <property type="match status" value="1"/>
</dbReference>
<dbReference type="AlphaFoldDB" id="A0A9X2AJH1"/>
<comment type="caution">
    <text evidence="2">The sequence shown here is derived from an EMBL/GenBank/DDBJ whole genome shotgun (WGS) entry which is preliminary data.</text>
</comment>
<reference evidence="2" key="1">
    <citation type="submission" date="2022-02" db="EMBL/GenBank/DDBJ databases">
        <title>Polaribacter sp. MSW13, isolated from seawater.</title>
        <authorList>
            <person name="Kristyanto S."/>
            <person name="Jung J."/>
            <person name="Jeon C.O."/>
        </authorList>
    </citation>
    <scope>NUCLEOTIDE SEQUENCE</scope>
    <source>
        <strain evidence="2">MSW13</strain>
    </source>
</reference>
<protein>
    <submittedName>
        <fullName evidence="2">Glycosyltransferase</fullName>
    </submittedName>
</protein>
<dbReference type="PANTHER" id="PTHR22916:SF3">
    <property type="entry name" value="UDP-GLCNAC:BETAGAL BETA-1,3-N-ACETYLGLUCOSAMINYLTRANSFERASE-LIKE PROTEIN 1"/>
    <property type="match status" value="1"/>
</dbReference>